<proteinExistence type="predicted"/>
<organism evidence="1 2">
    <name type="scientific">Bosea lathyri</name>
    <dbReference type="NCBI Taxonomy" id="1036778"/>
    <lineage>
        <taxon>Bacteria</taxon>
        <taxon>Pseudomonadati</taxon>
        <taxon>Pseudomonadota</taxon>
        <taxon>Alphaproteobacteria</taxon>
        <taxon>Hyphomicrobiales</taxon>
        <taxon>Boseaceae</taxon>
        <taxon>Bosea</taxon>
    </lineage>
</organism>
<dbReference type="InterPro" id="IPR049718">
    <property type="entry name" value="AKO59007-like"/>
</dbReference>
<keyword evidence="2" id="KW-1185">Reference proteome</keyword>
<accession>A0A1H6BW34</accession>
<sequence length="361" mass="39104">MAFTVDEIANINNSTLETYIDKGKVWKQDVANKPMLEAFNSAAGKFVGGKENVSFAVGSAYEPGWGLAGYTGDDQLSHLNPTGTKRARFPWKEHYMGMVVTMTELKTDGIDVVENGTDQTTREMSGREAQALANLLDEKNDKMGESYTFSLDLLVHGDGSADAKALSGIRSIILDSPAVGSTGGLSRVANTWWRNDAMTAASLAAGGLGAITSAAAGGGALITAMDKAARRRSKYRNGSTKIRYFAGSDFIDAYKFELRSNGFYSQSGWRDGKPDGSMDDPNHGGLPLEWDPTMDDLGLAKRCYAVDMGRTGLKLLYMDGQRMKKHNPARPYDRMVMYNGVSMTGVMVAKQLNTSGVYDIV</sequence>
<dbReference type="EMBL" id="FNUY01000008">
    <property type="protein sequence ID" value="SEG64918.1"/>
    <property type="molecule type" value="Genomic_DNA"/>
</dbReference>
<dbReference type="Proteomes" id="UP000236743">
    <property type="component" value="Unassembled WGS sequence"/>
</dbReference>
<protein>
    <recommendedName>
        <fullName evidence="3">Phage major capsid protein, HK97 family</fullName>
    </recommendedName>
</protein>
<dbReference type="NCBIfam" id="NF033394">
    <property type="entry name" value="capsid_maj_Podo"/>
    <property type="match status" value="1"/>
</dbReference>
<dbReference type="OrthoDB" id="7220886at2"/>
<evidence type="ECO:0000313" key="2">
    <source>
        <dbReference type="Proteomes" id="UP000236743"/>
    </source>
</evidence>
<evidence type="ECO:0000313" key="1">
    <source>
        <dbReference type="EMBL" id="SEG64918.1"/>
    </source>
</evidence>
<dbReference type="RefSeq" id="WP_103874096.1">
    <property type="nucleotide sequence ID" value="NZ_FNUY01000008.1"/>
</dbReference>
<gene>
    <name evidence="1" type="ORF">SAMN04488115_108137</name>
</gene>
<name>A0A1H6BW34_9HYPH</name>
<reference evidence="1 2" key="1">
    <citation type="submission" date="2016-10" db="EMBL/GenBank/DDBJ databases">
        <authorList>
            <person name="de Groot N.N."/>
        </authorList>
    </citation>
    <scope>NUCLEOTIDE SEQUENCE [LARGE SCALE GENOMIC DNA]</scope>
    <source>
        <strain evidence="1 2">DSM 26656</strain>
    </source>
</reference>
<evidence type="ECO:0008006" key="3">
    <source>
        <dbReference type="Google" id="ProtNLM"/>
    </source>
</evidence>
<dbReference type="AlphaFoldDB" id="A0A1H6BW34"/>